<keyword evidence="4 7" id="KW-0812">Transmembrane</keyword>
<dbReference type="STRING" id="1123380.SAMN02745199_0167"/>
<gene>
    <name evidence="8" type="ORF">SAMN02745199_0167</name>
</gene>
<feature type="transmembrane region" description="Helical" evidence="7">
    <location>
        <begin position="55"/>
        <end position="71"/>
    </location>
</feature>
<reference evidence="9" key="1">
    <citation type="submission" date="2016-11" db="EMBL/GenBank/DDBJ databases">
        <authorList>
            <person name="Varghese N."/>
            <person name="Submissions S."/>
        </authorList>
    </citation>
    <scope>NUCLEOTIDE SEQUENCE [LARGE SCALE GENOMIC DNA]</scope>
    <source>
        <strain evidence="9">DSM 15807</strain>
    </source>
</reference>
<keyword evidence="3" id="KW-1003">Cell membrane</keyword>
<proteinExistence type="inferred from homology"/>
<accession>A0A1M5QWW3</accession>
<evidence type="ECO:0000256" key="7">
    <source>
        <dbReference type="SAM" id="Phobius"/>
    </source>
</evidence>
<evidence type="ECO:0000313" key="9">
    <source>
        <dbReference type="Proteomes" id="UP000242592"/>
    </source>
</evidence>
<dbReference type="Proteomes" id="UP000242592">
    <property type="component" value="Unassembled WGS sequence"/>
</dbReference>
<dbReference type="Pfam" id="PF01899">
    <property type="entry name" value="MNHE"/>
    <property type="match status" value="1"/>
</dbReference>
<evidence type="ECO:0000256" key="4">
    <source>
        <dbReference type="ARBA" id="ARBA00022692"/>
    </source>
</evidence>
<dbReference type="EMBL" id="FQXN01000001">
    <property type="protein sequence ID" value="SHH18053.1"/>
    <property type="molecule type" value="Genomic_DNA"/>
</dbReference>
<dbReference type="InterPro" id="IPR002758">
    <property type="entry name" value="Cation_antiport_E"/>
</dbReference>
<dbReference type="OrthoDB" id="9800498at2"/>
<comment type="subcellular location">
    <subcellularLocation>
        <location evidence="1">Cell membrane</location>
        <topology evidence="1">Multi-pass membrane protein</topology>
    </subcellularLocation>
</comment>
<feature type="transmembrane region" description="Helical" evidence="7">
    <location>
        <begin position="25"/>
        <end position="43"/>
    </location>
</feature>
<name>A0A1M5QWW3_9BACT</name>
<evidence type="ECO:0000313" key="8">
    <source>
        <dbReference type="EMBL" id="SHH18053.1"/>
    </source>
</evidence>
<evidence type="ECO:0000256" key="2">
    <source>
        <dbReference type="ARBA" id="ARBA00006228"/>
    </source>
</evidence>
<dbReference type="PANTHER" id="PTHR34584:SF1">
    <property type="entry name" value="NA(+)_H(+) ANTIPORTER SUBUNIT E1"/>
    <property type="match status" value="1"/>
</dbReference>
<dbReference type="GO" id="GO:0005886">
    <property type="term" value="C:plasma membrane"/>
    <property type="evidence" value="ECO:0007669"/>
    <property type="project" value="UniProtKB-SubCell"/>
</dbReference>
<evidence type="ECO:0000256" key="1">
    <source>
        <dbReference type="ARBA" id="ARBA00004651"/>
    </source>
</evidence>
<keyword evidence="5 7" id="KW-1133">Transmembrane helix</keyword>
<sequence length="160" mass="18550">MNFSVFLVTYFTWMILTSFTDVKELIVGLFVSLVISIVLRKYYVIKFDIKFPLRIVKFIFLYLPVFIWEIIKANFDVAVRVLNPSLPINPGFVKISTELKKDSSKLVLANSITLTPGTLTLDVRDDVLFIHWIDVKTLEDKEKKRIIAGKFEKILKGVFE</sequence>
<keyword evidence="6 7" id="KW-0472">Membrane</keyword>
<protein>
    <submittedName>
        <fullName evidence="8">Membrane bound protein complex subunit mbxA</fullName>
    </submittedName>
</protein>
<keyword evidence="9" id="KW-1185">Reference proteome</keyword>
<evidence type="ECO:0000256" key="6">
    <source>
        <dbReference type="ARBA" id="ARBA00023136"/>
    </source>
</evidence>
<comment type="similarity">
    <text evidence="2">Belongs to the CPA3 antiporters (TC 2.A.63) subunit E family.</text>
</comment>
<organism evidence="8 9">
    <name type="scientific">Thermosipho atlanticus DSM 15807</name>
    <dbReference type="NCBI Taxonomy" id="1123380"/>
    <lineage>
        <taxon>Bacteria</taxon>
        <taxon>Thermotogati</taxon>
        <taxon>Thermotogota</taxon>
        <taxon>Thermotogae</taxon>
        <taxon>Thermotogales</taxon>
        <taxon>Fervidobacteriaceae</taxon>
        <taxon>Thermosipho</taxon>
    </lineage>
</organism>
<dbReference type="RefSeq" id="WP_084727984.1">
    <property type="nucleotide sequence ID" value="NZ_FQXN01000001.1"/>
</dbReference>
<dbReference type="PANTHER" id="PTHR34584">
    <property type="entry name" value="NA(+)/H(+) ANTIPORTER SUBUNIT E1"/>
    <property type="match status" value="1"/>
</dbReference>
<evidence type="ECO:0000256" key="5">
    <source>
        <dbReference type="ARBA" id="ARBA00022989"/>
    </source>
</evidence>
<dbReference type="GO" id="GO:0008324">
    <property type="term" value="F:monoatomic cation transmembrane transporter activity"/>
    <property type="evidence" value="ECO:0007669"/>
    <property type="project" value="InterPro"/>
</dbReference>
<evidence type="ECO:0000256" key="3">
    <source>
        <dbReference type="ARBA" id="ARBA00022475"/>
    </source>
</evidence>
<dbReference type="AlphaFoldDB" id="A0A1M5QWW3"/>
<dbReference type="PIRSF" id="PIRSF019239">
    <property type="entry name" value="MrpE"/>
    <property type="match status" value="1"/>
</dbReference>